<evidence type="ECO:0000256" key="1">
    <source>
        <dbReference type="SAM" id="Phobius"/>
    </source>
</evidence>
<proteinExistence type="predicted"/>
<name>A0A1M6D5W1_9CLOT</name>
<dbReference type="Pfam" id="PF14567">
    <property type="entry name" value="SUKH_5"/>
    <property type="match status" value="1"/>
</dbReference>
<dbReference type="STRING" id="1121302.SAMN02745163_00641"/>
<organism evidence="2 3">
    <name type="scientific">Clostridium cavendishii DSM 21758</name>
    <dbReference type="NCBI Taxonomy" id="1121302"/>
    <lineage>
        <taxon>Bacteria</taxon>
        <taxon>Bacillati</taxon>
        <taxon>Bacillota</taxon>
        <taxon>Clostridia</taxon>
        <taxon>Eubacteriales</taxon>
        <taxon>Clostridiaceae</taxon>
        <taxon>Clostridium</taxon>
    </lineage>
</organism>
<dbReference type="SUPFAM" id="SSF81665">
    <property type="entry name" value="Calcium ATPase, transmembrane domain M"/>
    <property type="match status" value="1"/>
</dbReference>
<keyword evidence="3" id="KW-1185">Reference proteome</keyword>
<dbReference type="EMBL" id="FQZB01000004">
    <property type="protein sequence ID" value="SHI68607.1"/>
    <property type="molecule type" value="Genomic_DNA"/>
</dbReference>
<evidence type="ECO:0000313" key="2">
    <source>
        <dbReference type="EMBL" id="SHI68607.1"/>
    </source>
</evidence>
<dbReference type="SUPFAM" id="SSF160631">
    <property type="entry name" value="SMI1/KNR4-like"/>
    <property type="match status" value="1"/>
</dbReference>
<dbReference type="AlphaFoldDB" id="A0A1M6D5W1"/>
<dbReference type="InterPro" id="IPR023298">
    <property type="entry name" value="ATPase_P-typ_TM_dom_sf"/>
</dbReference>
<sequence>MKANFYNEYFDELNAEQLAILKEQDITKENMNQYSYIADEEGNIETIITDEMIYNIIKELGINELPKSYIKYLKIYGDGGWGKIWIYGIYKWKQPVESRLLDSTLMYRKKYNLKNEFVCIAIGSGNDDIIYFFDTSRMCNGECPVVVFNERTTVFEEYAKNFNDFVRKYIKDGIGWQIRINREIIHMIRTPKIPFVQSRASFPVLAITTIAIAIVTNIPYTAFGKLMGMSPMPVVYFLWLVVTILAYMLLVTLLKKLYIKIYGQFL</sequence>
<dbReference type="OrthoDB" id="5880263at2"/>
<reference evidence="2 3" key="1">
    <citation type="submission" date="2016-11" db="EMBL/GenBank/DDBJ databases">
        <authorList>
            <person name="Jaros S."/>
            <person name="Januszkiewicz K."/>
            <person name="Wedrychowicz H."/>
        </authorList>
    </citation>
    <scope>NUCLEOTIDE SEQUENCE [LARGE SCALE GENOMIC DNA]</scope>
    <source>
        <strain evidence="2 3">DSM 21758</strain>
    </source>
</reference>
<accession>A0A1M6D5W1</accession>
<dbReference type="Proteomes" id="UP000184310">
    <property type="component" value="Unassembled WGS sequence"/>
</dbReference>
<keyword evidence="1" id="KW-0812">Transmembrane</keyword>
<keyword evidence="1" id="KW-1133">Transmembrane helix</keyword>
<keyword evidence="1" id="KW-0472">Membrane</keyword>
<feature type="transmembrane region" description="Helical" evidence="1">
    <location>
        <begin position="234"/>
        <end position="254"/>
    </location>
</feature>
<evidence type="ECO:0000313" key="3">
    <source>
        <dbReference type="Proteomes" id="UP000184310"/>
    </source>
</evidence>
<protein>
    <submittedName>
        <fullName evidence="2">SMI1-KNR4 cell-wall</fullName>
    </submittedName>
</protein>
<feature type="transmembrane region" description="Helical" evidence="1">
    <location>
        <begin position="202"/>
        <end position="222"/>
    </location>
</feature>
<dbReference type="RefSeq" id="WP_072985218.1">
    <property type="nucleotide sequence ID" value="NZ_FQZB01000004.1"/>
</dbReference>
<dbReference type="InterPro" id="IPR037883">
    <property type="entry name" value="Knr4/Smi1-like_sf"/>
</dbReference>
<gene>
    <name evidence="2" type="ORF">SAMN02745163_00641</name>
</gene>
<dbReference type="Gene3D" id="3.40.1580.10">
    <property type="entry name" value="SMI1/KNR4-like"/>
    <property type="match status" value="1"/>
</dbReference>